<evidence type="ECO:0000313" key="3">
    <source>
        <dbReference type="WBParaSite" id="TCNE_0000061201-mRNA-1"/>
    </source>
</evidence>
<evidence type="ECO:0000313" key="1">
    <source>
        <dbReference type="EMBL" id="VDM24541.1"/>
    </source>
</evidence>
<dbReference type="WBParaSite" id="TCNE_0000061201-mRNA-1">
    <property type="protein sequence ID" value="TCNE_0000061201-mRNA-1"/>
    <property type="gene ID" value="TCNE_0000061201"/>
</dbReference>
<name>A0A183TWJ3_TOXCA</name>
<keyword evidence="2" id="KW-1185">Reference proteome</keyword>
<dbReference type="Proteomes" id="UP000050794">
    <property type="component" value="Unassembled WGS sequence"/>
</dbReference>
<reference evidence="3" key="1">
    <citation type="submission" date="2016-06" db="UniProtKB">
        <authorList>
            <consortium name="WormBaseParasite"/>
        </authorList>
    </citation>
    <scope>IDENTIFICATION</scope>
</reference>
<accession>A0A183TWJ3</accession>
<sequence>MSQPLLAHGESFESNSNTDSRGLIAATLSPSYADAVEHLGNPQKFHSGFGGINFEKCGNMALKQRHVERQSSADNAAVKNRCEPSAPETLHTFASFAEVPPQQ</sequence>
<dbReference type="EMBL" id="UYWY01000307">
    <property type="protein sequence ID" value="VDM24541.1"/>
    <property type="molecule type" value="Genomic_DNA"/>
</dbReference>
<evidence type="ECO:0000313" key="2">
    <source>
        <dbReference type="Proteomes" id="UP000050794"/>
    </source>
</evidence>
<dbReference type="AlphaFoldDB" id="A0A183TWJ3"/>
<organism evidence="2 3">
    <name type="scientific">Toxocara canis</name>
    <name type="common">Canine roundworm</name>
    <dbReference type="NCBI Taxonomy" id="6265"/>
    <lineage>
        <taxon>Eukaryota</taxon>
        <taxon>Metazoa</taxon>
        <taxon>Ecdysozoa</taxon>
        <taxon>Nematoda</taxon>
        <taxon>Chromadorea</taxon>
        <taxon>Rhabditida</taxon>
        <taxon>Spirurina</taxon>
        <taxon>Ascaridomorpha</taxon>
        <taxon>Ascaridoidea</taxon>
        <taxon>Toxocaridae</taxon>
        <taxon>Toxocara</taxon>
    </lineage>
</organism>
<reference evidence="1 2" key="2">
    <citation type="submission" date="2018-11" db="EMBL/GenBank/DDBJ databases">
        <authorList>
            <consortium name="Pathogen Informatics"/>
        </authorList>
    </citation>
    <scope>NUCLEOTIDE SEQUENCE [LARGE SCALE GENOMIC DNA]</scope>
</reference>
<protein>
    <submittedName>
        <fullName evidence="1 3">Uncharacterized protein</fullName>
    </submittedName>
</protein>
<gene>
    <name evidence="1" type="ORF">TCNE_LOCUS613</name>
</gene>
<proteinExistence type="predicted"/>